<sequence length="60" mass="6488">MSDLVPNLDDLRGQLPTDGTAQDAHEFVAELAIIASAEDVGPKIDTLVDRWLEVSNDPRG</sequence>
<evidence type="ECO:0000313" key="2">
    <source>
        <dbReference type="Proteomes" id="UP000216063"/>
    </source>
</evidence>
<protein>
    <submittedName>
        <fullName evidence="1">Uncharacterized protein</fullName>
    </submittedName>
</protein>
<comment type="caution">
    <text evidence="1">The sequence shown here is derived from an EMBL/GenBank/DDBJ whole genome shotgun (WGS) entry which is preliminary data.</text>
</comment>
<reference evidence="1 2" key="1">
    <citation type="submission" date="2017-07" db="EMBL/GenBank/DDBJ databases">
        <title>The new phylogeny of genus Mycobacterium.</title>
        <authorList>
            <person name="Tortoli E."/>
            <person name="Trovato A."/>
            <person name="Cirillo D.M."/>
        </authorList>
    </citation>
    <scope>NUCLEOTIDE SEQUENCE [LARGE SCALE GENOMIC DNA]</scope>
    <source>
        <strain evidence="1 2">ATCC 33027</strain>
    </source>
</reference>
<organism evidence="1 2">
    <name type="scientific">Mycolicibacterium sphagni</name>
    <dbReference type="NCBI Taxonomy" id="1786"/>
    <lineage>
        <taxon>Bacteria</taxon>
        <taxon>Bacillati</taxon>
        <taxon>Actinomycetota</taxon>
        <taxon>Actinomycetes</taxon>
        <taxon>Mycobacteriales</taxon>
        <taxon>Mycobacteriaceae</taxon>
        <taxon>Mycolicibacterium</taxon>
    </lineage>
</organism>
<accession>A0A255DCL2</accession>
<dbReference type="Proteomes" id="UP000216063">
    <property type="component" value="Unassembled WGS sequence"/>
</dbReference>
<name>A0A255DCL2_9MYCO</name>
<proteinExistence type="predicted"/>
<evidence type="ECO:0000313" key="1">
    <source>
        <dbReference type="EMBL" id="OYN77044.1"/>
    </source>
</evidence>
<gene>
    <name evidence="1" type="ORF">CG716_19515</name>
</gene>
<keyword evidence="2" id="KW-1185">Reference proteome</keyword>
<dbReference type="AlphaFoldDB" id="A0A255DCL2"/>
<dbReference type="EMBL" id="NOZR01000018">
    <property type="protein sequence ID" value="OYN77044.1"/>
    <property type="molecule type" value="Genomic_DNA"/>
</dbReference>